<sequence length="448" mass="48620">MTKTLTRTITAALLIAALAVPAAAATTADIGVEKAKEAALSHAGVAESDTVFLIAEADYDDGRKEYEVEFYAGGTEYDYTIDAASGRVLKFDTELEWYSADDDAGYGWQNVIGKQKAQEIALADAGVAAGDALHLIVKPDWDDGVRIYEVEFYTASQEYDYEIHAETGDILSRDREAEWNGTAASGSSNTGSTSSTGSTGTASASSTSSTASASTTDIGEAKARSVALSHAGISESSTSYIYAKKDWDDGRWVYDVEFWADGKEYDYEILASDGTILSYDYDAEYQWSGSTGTGSTASASTTDIGEAKAKSVALSHAGISESDTSYIYAKKDWDDGRWVYDVEFWADGKEYDYEILASNGTILSYDYDAEYQWNGSSSTSGDTISTEKVKSIVTDRAGVSGTFRELKLERDDGRTVYEGEMRSGRTDYEFTIDAYTGAVLEWDTDWDD</sequence>
<name>A0ABS2GMX5_9FIRM</name>
<feature type="domain" description="PepSY" evidence="3">
    <location>
        <begin position="30"/>
        <end position="90"/>
    </location>
</feature>
<evidence type="ECO:0000313" key="4">
    <source>
        <dbReference type="EMBL" id="MBM6922919.1"/>
    </source>
</evidence>
<reference evidence="4 5" key="1">
    <citation type="journal article" date="2021" name="Sci. Rep.">
        <title>The distribution of antibiotic resistance genes in chicken gut microbiota commensals.</title>
        <authorList>
            <person name="Juricova H."/>
            <person name="Matiasovicova J."/>
            <person name="Kubasova T."/>
            <person name="Cejkova D."/>
            <person name="Rychlik I."/>
        </authorList>
    </citation>
    <scope>NUCLEOTIDE SEQUENCE [LARGE SCALE GENOMIC DNA]</scope>
    <source>
        <strain evidence="4 5">An564</strain>
    </source>
</reference>
<keyword evidence="5" id="KW-1185">Reference proteome</keyword>
<feature type="signal peptide" evidence="2">
    <location>
        <begin position="1"/>
        <end position="24"/>
    </location>
</feature>
<feature type="domain" description="PepSY" evidence="3">
    <location>
        <begin position="384"/>
        <end position="441"/>
    </location>
</feature>
<dbReference type="Gene3D" id="3.10.450.40">
    <property type="match status" value="5"/>
</dbReference>
<keyword evidence="2" id="KW-0732">Signal</keyword>
<feature type="domain" description="PepSY" evidence="3">
    <location>
        <begin position="304"/>
        <end position="365"/>
    </location>
</feature>
<organism evidence="4 5">
    <name type="scientific">Hydrogenoanaerobacterium saccharovorans</name>
    <dbReference type="NCBI Taxonomy" id="474960"/>
    <lineage>
        <taxon>Bacteria</taxon>
        <taxon>Bacillati</taxon>
        <taxon>Bacillota</taxon>
        <taxon>Clostridia</taxon>
        <taxon>Eubacteriales</taxon>
        <taxon>Oscillospiraceae</taxon>
        <taxon>Hydrogenoanaerobacterium</taxon>
    </lineage>
</organism>
<feature type="chain" id="PRO_5046385028" evidence="2">
    <location>
        <begin position="25"/>
        <end position="448"/>
    </location>
</feature>
<dbReference type="Pfam" id="PF03413">
    <property type="entry name" value="PepSY"/>
    <property type="match status" value="5"/>
</dbReference>
<comment type="caution">
    <text evidence="4">The sequence shown here is derived from an EMBL/GenBank/DDBJ whole genome shotgun (WGS) entry which is preliminary data.</text>
</comment>
<feature type="region of interest" description="Disordered" evidence="1">
    <location>
        <begin position="178"/>
        <end position="216"/>
    </location>
</feature>
<dbReference type="InterPro" id="IPR025711">
    <property type="entry name" value="PepSY"/>
</dbReference>
<dbReference type="RefSeq" id="WP_204720114.1">
    <property type="nucleotide sequence ID" value="NZ_JACSNR010000003.1"/>
</dbReference>
<dbReference type="Proteomes" id="UP000724149">
    <property type="component" value="Unassembled WGS sequence"/>
</dbReference>
<evidence type="ECO:0000256" key="1">
    <source>
        <dbReference type="SAM" id="MobiDB-lite"/>
    </source>
</evidence>
<proteinExistence type="predicted"/>
<gene>
    <name evidence="4" type="ORF">H9X81_04325</name>
</gene>
<feature type="compositionally biased region" description="Low complexity" evidence="1">
    <location>
        <begin position="180"/>
        <end position="216"/>
    </location>
</feature>
<evidence type="ECO:0000313" key="5">
    <source>
        <dbReference type="Proteomes" id="UP000724149"/>
    </source>
</evidence>
<accession>A0ABS2GMX5</accession>
<evidence type="ECO:0000256" key="2">
    <source>
        <dbReference type="SAM" id="SignalP"/>
    </source>
</evidence>
<feature type="domain" description="PepSY" evidence="3">
    <location>
        <begin position="112"/>
        <end position="173"/>
    </location>
</feature>
<feature type="domain" description="PepSY" evidence="3">
    <location>
        <begin position="218"/>
        <end position="278"/>
    </location>
</feature>
<protein>
    <submittedName>
        <fullName evidence="4">PepSY domain-containing protein</fullName>
    </submittedName>
</protein>
<evidence type="ECO:0000259" key="3">
    <source>
        <dbReference type="Pfam" id="PF03413"/>
    </source>
</evidence>
<dbReference type="EMBL" id="JACSNR010000003">
    <property type="protein sequence ID" value="MBM6922919.1"/>
    <property type="molecule type" value="Genomic_DNA"/>
</dbReference>